<accession>A0A9W6PT39</accession>
<keyword evidence="2" id="KW-1133">Transmembrane helix</keyword>
<dbReference type="SUPFAM" id="SSF103473">
    <property type="entry name" value="MFS general substrate transporter"/>
    <property type="match status" value="1"/>
</dbReference>
<protein>
    <recommendedName>
        <fullName evidence="5">DUF2637 domain-containing protein</fullName>
    </recommendedName>
</protein>
<dbReference type="RefSeq" id="WP_227023055.1">
    <property type="nucleotide sequence ID" value="NZ_BSRZ01000004.1"/>
</dbReference>
<feature type="region of interest" description="Disordered" evidence="1">
    <location>
        <begin position="150"/>
        <end position="191"/>
    </location>
</feature>
<dbReference type="AlphaFoldDB" id="A0A9W6PT39"/>
<dbReference type="InterPro" id="IPR021235">
    <property type="entry name" value="DUF2637"/>
</dbReference>
<gene>
    <name evidence="3" type="ORF">Arub01_22290</name>
</gene>
<feature type="compositionally biased region" description="Basic residues" evidence="1">
    <location>
        <begin position="175"/>
        <end position="189"/>
    </location>
</feature>
<feature type="compositionally biased region" description="Basic and acidic residues" evidence="1">
    <location>
        <begin position="165"/>
        <end position="174"/>
    </location>
</feature>
<dbReference type="InterPro" id="IPR036259">
    <property type="entry name" value="MFS_trans_sf"/>
</dbReference>
<evidence type="ECO:0008006" key="5">
    <source>
        <dbReference type="Google" id="ProtNLM"/>
    </source>
</evidence>
<keyword evidence="2" id="KW-0812">Transmembrane</keyword>
<evidence type="ECO:0000256" key="2">
    <source>
        <dbReference type="SAM" id="Phobius"/>
    </source>
</evidence>
<feature type="region of interest" description="Disordered" evidence="1">
    <location>
        <begin position="1"/>
        <end position="20"/>
    </location>
</feature>
<feature type="transmembrane region" description="Helical" evidence="2">
    <location>
        <begin position="122"/>
        <end position="142"/>
    </location>
</feature>
<reference evidence="3" key="1">
    <citation type="submission" date="2023-02" db="EMBL/GenBank/DDBJ databases">
        <title>Actinomadura rubrobrunea NBRC 14622.</title>
        <authorList>
            <person name="Ichikawa N."/>
            <person name="Sato H."/>
            <person name="Tonouchi N."/>
        </authorList>
    </citation>
    <scope>NUCLEOTIDE SEQUENCE</scope>
    <source>
        <strain evidence="3">NBRC 14622</strain>
    </source>
</reference>
<feature type="transmembrane region" description="Helical" evidence="2">
    <location>
        <begin position="96"/>
        <end position="116"/>
    </location>
</feature>
<name>A0A9W6PT39_9ACTN</name>
<sequence length="251" mass="26966">MPTTDAVSSPAPESVPDAVPEPPPRDWWVMIGMTIAAASAAVASFSGLYGLAAMAGWPVRLAWLLPLTLDAHAMTSARVWLAASTRSQAARRFARANALGAIAASITGNAAYHAIGTGLLDVTWPIVVLVGAVPAAVLGLTAHLHALRNRTDPVTPSRDGTGDNTADREAESSKKPKRRSTGNRHRARYRTADDLYAAARAADARYRQIHGRPITRDALRTELRISTPRASELRRRLLDPDRTEPDDADKT</sequence>
<evidence type="ECO:0000313" key="3">
    <source>
        <dbReference type="EMBL" id="GLW63985.1"/>
    </source>
</evidence>
<dbReference type="EMBL" id="BSRZ01000004">
    <property type="protein sequence ID" value="GLW63985.1"/>
    <property type="molecule type" value="Genomic_DNA"/>
</dbReference>
<proteinExistence type="predicted"/>
<keyword evidence="2" id="KW-0472">Membrane</keyword>
<dbReference type="Pfam" id="PF10935">
    <property type="entry name" value="DUF2637"/>
    <property type="match status" value="1"/>
</dbReference>
<evidence type="ECO:0000313" key="4">
    <source>
        <dbReference type="Proteomes" id="UP001165124"/>
    </source>
</evidence>
<comment type="caution">
    <text evidence="3">The sequence shown here is derived from an EMBL/GenBank/DDBJ whole genome shotgun (WGS) entry which is preliminary data.</text>
</comment>
<dbReference type="Proteomes" id="UP001165124">
    <property type="component" value="Unassembled WGS sequence"/>
</dbReference>
<keyword evidence="4" id="KW-1185">Reference proteome</keyword>
<evidence type="ECO:0000256" key="1">
    <source>
        <dbReference type="SAM" id="MobiDB-lite"/>
    </source>
</evidence>
<feature type="transmembrane region" description="Helical" evidence="2">
    <location>
        <begin position="27"/>
        <end position="51"/>
    </location>
</feature>
<organism evidence="3 4">
    <name type="scientific">Actinomadura rubrobrunea</name>
    <dbReference type="NCBI Taxonomy" id="115335"/>
    <lineage>
        <taxon>Bacteria</taxon>
        <taxon>Bacillati</taxon>
        <taxon>Actinomycetota</taxon>
        <taxon>Actinomycetes</taxon>
        <taxon>Streptosporangiales</taxon>
        <taxon>Thermomonosporaceae</taxon>
        <taxon>Actinomadura</taxon>
    </lineage>
</organism>